<evidence type="ECO:0000259" key="2">
    <source>
        <dbReference type="PROSITE" id="PS51898"/>
    </source>
</evidence>
<reference evidence="3 4" key="1">
    <citation type="submission" date="2018-05" db="EMBL/GenBank/DDBJ databases">
        <title>Genomic Encyclopedia of Type Strains, Phase IV (KMG-IV): sequencing the most valuable type-strain genomes for metagenomic binning, comparative biology and taxonomic classification.</title>
        <authorList>
            <person name="Goeker M."/>
        </authorList>
    </citation>
    <scope>NUCLEOTIDE SEQUENCE [LARGE SCALE GENOMIC DNA]</scope>
    <source>
        <strain evidence="3 4">DSM 44704</strain>
    </source>
</reference>
<feature type="domain" description="Tyr recombinase" evidence="2">
    <location>
        <begin position="1"/>
        <end position="100"/>
    </location>
</feature>
<keyword evidence="4" id="KW-1185">Reference proteome</keyword>
<proteinExistence type="predicted"/>
<evidence type="ECO:0000313" key="3">
    <source>
        <dbReference type="EMBL" id="PXX58055.1"/>
    </source>
</evidence>
<comment type="caution">
    <text evidence="3">The sequence shown here is derived from an EMBL/GenBank/DDBJ whole genome shotgun (WGS) entry which is preliminary data.</text>
</comment>
<dbReference type="AlphaFoldDB" id="A0A318JWV8"/>
<dbReference type="Gene3D" id="1.10.443.10">
    <property type="entry name" value="Intergrase catalytic core"/>
    <property type="match status" value="1"/>
</dbReference>
<dbReference type="InterPro" id="IPR011010">
    <property type="entry name" value="DNA_brk_join_enz"/>
</dbReference>
<dbReference type="GO" id="GO:0006310">
    <property type="term" value="P:DNA recombination"/>
    <property type="evidence" value="ECO:0007669"/>
    <property type="project" value="UniProtKB-KW"/>
</dbReference>
<organism evidence="3 4">
    <name type="scientific">Nocardia tenerifensis</name>
    <dbReference type="NCBI Taxonomy" id="228006"/>
    <lineage>
        <taxon>Bacteria</taxon>
        <taxon>Bacillati</taxon>
        <taxon>Actinomycetota</taxon>
        <taxon>Actinomycetes</taxon>
        <taxon>Mycobacteriales</taxon>
        <taxon>Nocardiaceae</taxon>
        <taxon>Nocardia</taxon>
    </lineage>
</organism>
<sequence length="138" mass="15504">MVLDRIAAANNKLDARLFVGPRGGRIQTGVLRRATHWPDVVAKLGYEHLRRHDLRHTGLTWFADAGVPLHRLQQIAGHTDPRITQRYLHPDIAALQNDGDLLSRFLTMPNGGPQLPELLARMGQADWSQNGPKLRIVE</sequence>
<name>A0A318JWV8_9NOCA</name>
<dbReference type="SUPFAM" id="SSF56349">
    <property type="entry name" value="DNA breaking-rejoining enzymes"/>
    <property type="match status" value="1"/>
</dbReference>
<dbReference type="PROSITE" id="PS51898">
    <property type="entry name" value="TYR_RECOMBINASE"/>
    <property type="match status" value="1"/>
</dbReference>
<dbReference type="EMBL" id="QJKF01000015">
    <property type="protein sequence ID" value="PXX58055.1"/>
    <property type="molecule type" value="Genomic_DNA"/>
</dbReference>
<dbReference type="Proteomes" id="UP000247569">
    <property type="component" value="Unassembled WGS sequence"/>
</dbReference>
<dbReference type="GO" id="GO:0015074">
    <property type="term" value="P:DNA integration"/>
    <property type="evidence" value="ECO:0007669"/>
    <property type="project" value="InterPro"/>
</dbReference>
<dbReference type="InterPro" id="IPR002104">
    <property type="entry name" value="Integrase_catalytic"/>
</dbReference>
<gene>
    <name evidence="3" type="ORF">DFR70_11527</name>
</gene>
<dbReference type="GO" id="GO:0003677">
    <property type="term" value="F:DNA binding"/>
    <property type="evidence" value="ECO:0007669"/>
    <property type="project" value="InterPro"/>
</dbReference>
<accession>A0A318JWV8</accession>
<dbReference type="OrthoDB" id="1822491at2"/>
<evidence type="ECO:0000256" key="1">
    <source>
        <dbReference type="ARBA" id="ARBA00023172"/>
    </source>
</evidence>
<keyword evidence="1" id="KW-0233">DNA recombination</keyword>
<evidence type="ECO:0000313" key="4">
    <source>
        <dbReference type="Proteomes" id="UP000247569"/>
    </source>
</evidence>
<dbReference type="InterPro" id="IPR013762">
    <property type="entry name" value="Integrase-like_cat_sf"/>
</dbReference>
<protein>
    <submittedName>
        <fullName evidence="3">Phage integrase family protein</fullName>
    </submittedName>
</protein>
<dbReference type="Pfam" id="PF00589">
    <property type="entry name" value="Phage_integrase"/>
    <property type="match status" value="1"/>
</dbReference>